<keyword evidence="1" id="KW-0614">Plasmid</keyword>
<dbReference type="AlphaFoldDB" id="A0AAU7U6V3"/>
<accession>A0AAU7U6V3</accession>
<organism evidence="1">
    <name type="scientific">Deinococcus sonorensis KR-87</name>
    <dbReference type="NCBI Taxonomy" id="694439"/>
    <lineage>
        <taxon>Bacteria</taxon>
        <taxon>Thermotogati</taxon>
        <taxon>Deinococcota</taxon>
        <taxon>Deinococci</taxon>
        <taxon>Deinococcales</taxon>
        <taxon>Deinococcaceae</taxon>
        <taxon>Deinococcus</taxon>
    </lineage>
</organism>
<dbReference type="KEGG" id="dsc:ABOD76_03700"/>
<evidence type="ECO:0000313" key="1">
    <source>
        <dbReference type="EMBL" id="XBV84171.1"/>
    </source>
</evidence>
<name>A0AAU7U6V3_9DEIO</name>
<protein>
    <submittedName>
        <fullName evidence="1">Uncharacterized protein</fullName>
    </submittedName>
</protein>
<gene>
    <name evidence="1" type="ORF">ABOD76_03700</name>
</gene>
<sequence>MLYLVSTMVLMATHDHQDFVAPAPVVRDRYGIRICCRGLCGRSGAA</sequence>
<dbReference type="EMBL" id="CP158298">
    <property type="protein sequence ID" value="XBV84171.1"/>
    <property type="molecule type" value="Genomic_DNA"/>
</dbReference>
<reference evidence="1" key="1">
    <citation type="submission" date="2024-06" db="EMBL/GenBank/DDBJ databases">
        <title>Draft Genome Sequence of Deinococcus sonorensis Type Strain KR-87, a Biofilm Producing Representative of the Genus Deinococcus.</title>
        <authorList>
            <person name="Boren L.S."/>
            <person name="Grosso R.A."/>
            <person name="Hugenberg-Cox A.N."/>
            <person name="Hill J.T.E."/>
            <person name="Albert C.M."/>
            <person name="Tuohy J.M."/>
        </authorList>
    </citation>
    <scope>NUCLEOTIDE SEQUENCE</scope>
    <source>
        <strain evidence="1">KR-87</strain>
        <plasmid evidence="1">pDson03</plasmid>
    </source>
</reference>
<proteinExistence type="predicted"/>
<geneLocation type="plasmid" evidence="1">
    <name>pDson03</name>
</geneLocation>
<dbReference type="RefSeq" id="WP_350242209.1">
    <property type="nucleotide sequence ID" value="NZ_CP158298.1"/>
</dbReference>